<dbReference type="STRING" id="686340.Metal_0009"/>
<dbReference type="RefSeq" id="WP_005368369.1">
    <property type="nucleotide sequence ID" value="NZ_CM001475.1"/>
</dbReference>
<organism evidence="1 2">
    <name type="scientific">Methylomicrobium album BG8</name>
    <dbReference type="NCBI Taxonomy" id="686340"/>
    <lineage>
        <taxon>Bacteria</taxon>
        <taxon>Pseudomonadati</taxon>
        <taxon>Pseudomonadota</taxon>
        <taxon>Gammaproteobacteria</taxon>
        <taxon>Methylococcales</taxon>
        <taxon>Methylococcaceae</taxon>
        <taxon>Methylomicrobium</taxon>
    </lineage>
</organism>
<proteinExistence type="predicted"/>
<protein>
    <submittedName>
        <fullName evidence="1">Uncharacterized protein</fullName>
    </submittedName>
</protein>
<dbReference type="Proteomes" id="UP000005090">
    <property type="component" value="Chromosome"/>
</dbReference>
<dbReference type="InterPro" id="IPR016024">
    <property type="entry name" value="ARM-type_fold"/>
</dbReference>
<dbReference type="EMBL" id="CM001475">
    <property type="protein sequence ID" value="EIC27881.1"/>
    <property type="molecule type" value="Genomic_DNA"/>
</dbReference>
<evidence type="ECO:0000313" key="1">
    <source>
        <dbReference type="EMBL" id="EIC27881.1"/>
    </source>
</evidence>
<name>H8GJ64_METAL</name>
<reference evidence="1 2" key="1">
    <citation type="journal article" date="2013" name="Genome Announc.">
        <title>Genome Sequence of the Obligate Gammaproteobacterial Methanotroph Methylomicrobium album Strain BG8.</title>
        <authorList>
            <person name="Kits K.D."/>
            <person name="Kalyuzhnaya M.G."/>
            <person name="Klotz M.G."/>
            <person name="Jetten M.S."/>
            <person name="Op den Camp H.J."/>
            <person name="Vuilleumier S."/>
            <person name="Bringel F."/>
            <person name="Dispirito A.A."/>
            <person name="Murrell J.C."/>
            <person name="Bruce D."/>
            <person name="Cheng J.F."/>
            <person name="Copeland A."/>
            <person name="Goodwin L."/>
            <person name="Hauser L."/>
            <person name="Lajus A."/>
            <person name="Land M.L."/>
            <person name="Lapidus A."/>
            <person name="Lucas S."/>
            <person name="Medigue C."/>
            <person name="Pitluck S."/>
            <person name="Woyke T."/>
            <person name="Zeytun A."/>
            <person name="Stein L.Y."/>
        </authorList>
    </citation>
    <scope>NUCLEOTIDE SEQUENCE [LARGE SCALE GENOMIC DNA]</scope>
    <source>
        <strain evidence="1 2">BG8</strain>
    </source>
</reference>
<gene>
    <name evidence="1" type="ORF">Metal_0009</name>
</gene>
<sequence>MNTIMPRFFSSLLEEIPKEVTQLASELHYQRNQSITIEVLTPVSFSPKQIDELYGIEDNELRFTSIEARNHCTAVHSFRKFEDSELPLNARTMFDEAQQLWIHETEHNDSTDGRFLGLMSEKLNFLNAGIEVITSPDGRNVFDVLRGIGNALPYIANMNVVDIIELAAVQHIKTSGDLLAGMFYNQLSDYLPAHPHLARELYVLVREDMSVANTNLYGAALSGLVAAGQAREAIELAVLDTDSVCNELLAGALWILGRLSHHWEKEPDLKNRVQEILKAMGHHSNSNISLQAWRALSNAAVSQQELVAELLLHAQPDNQAALQVLGNFVFMNLKILKDHPNLADMLYALTDLDAGLANDFDSSLSMLIETGIYDQLVYDCLTAWILKHYNAKTSDEKLSSCFSRSLSKLANKPLLI</sequence>
<dbReference type="SUPFAM" id="SSF48371">
    <property type="entry name" value="ARM repeat"/>
    <property type="match status" value="1"/>
</dbReference>
<accession>H8GJ64</accession>
<dbReference type="HOGENOM" id="CLU_660241_0_0_6"/>
<dbReference type="AlphaFoldDB" id="H8GJ64"/>
<evidence type="ECO:0000313" key="2">
    <source>
        <dbReference type="Proteomes" id="UP000005090"/>
    </source>
</evidence>
<keyword evidence="2" id="KW-1185">Reference proteome</keyword>